<comment type="subcellular location">
    <subcellularLocation>
        <location evidence="1 7">Mitochondrion</location>
    </subcellularLocation>
</comment>
<proteinExistence type="inferred from homology"/>
<dbReference type="GeneID" id="18928592"/>
<dbReference type="RefSeq" id="XP_007412382.1">
    <property type="nucleotide sequence ID" value="XM_007412320.1"/>
</dbReference>
<dbReference type="Pfam" id="PF02636">
    <property type="entry name" value="Methyltransf_28"/>
    <property type="match status" value="1"/>
</dbReference>
<gene>
    <name evidence="8" type="ORF">MELLADRAFT_49211</name>
</gene>
<dbReference type="VEuPathDB" id="FungiDB:MELLADRAFT_49211"/>
<evidence type="ECO:0000256" key="5">
    <source>
        <dbReference type="ARBA" id="ARBA00023128"/>
    </source>
</evidence>
<dbReference type="GO" id="GO:0032259">
    <property type="term" value="P:methylation"/>
    <property type="evidence" value="ECO:0007669"/>
    <property type="project" value="UniProtKB-KW"/>
</dbReference>
<evidence type="ECO:0000313" key="8">
    <source>
        <dbReference type="EMBL" id="EGG04253.1"/>
    </source>
</evidence>
<sequence length="462" mass="52465">MANFINSLHRLLPKHQSCRSFSSIPSLGNSKKPNSYNYNPDPFAAEPLPTGLQNFPRKTAACLANSSSRRPPRRVKLLSREFIEDSLCNPHYGYFATQVEILDSPEGGIPFGKLSNLRALEEEIANRYGPRQSWHTPTELFKPWYANAVARCLLSRHQPNQPLRIYEIGAGNGTLCEGVLNYIRDHAPTLYSQTTYTIVEVSARLAGIQAARASRAGHKLEIIPHNVFSLPQEQGTSTSPIESEPCWVIAMELVDNLARDVVRYDRTTGEVLVASVGTDENGEFHEFFEPICDQVNPSLSRYLQHHQLRSKLTLYDRIMTHLPFAANLSQAEFVPTRTFELLEIIRDWFPNHKLLLSDFDHLPQSIKGIGAPVVQTRYEGMTVPCTTYLVQPGRFDIFFPTDFDDFRKLYHRINPSRPKLQDFSHAEFVSEYHGGDFEKTCLSDGSNPMVEYYENVKVVVSE</sequence>
<dbReference type="Proteomes" id="UP000001072">
    <property type="component" value="Unassembled WGS sequence"/>
</dbReference>
<keyword evidence="9" id="KW-1185">Reference proteome</keyword>
<dbReference type="AlphaFoldDB" id="F4RTG7"/>
<dbReference type="GO" id="GO:0035243">
    <property type="term" value="F:protein-arginine omega-N symmetric methyltransferase activity"/>
    <property type="evidence" value="ECO:0007669"/>
    <property type="project" value="UniProtKB-EC"/>
</dbReference>
<dbReference type="EMBL" id="GL883119">
    <property type="protein sequence ID" value="EGG04253.1"/>
    <property type="molecule type" value="Genomic_DNA"/>
</dbReference>
<dbReference type="PANTHER" id="PTHR12049:SF5">
    <property type="entry name" value="PROTEIN ARGININE METHYLTRANSFERASE NDUFAF7 HOMOLOG, MITOCHONDRIAL"/>
    <property type="match status" value="1"/>
</dbReference>
<comment type="similarity">
    <text evidence="2 7">Belongs to the NDUFAF7 family.</text>
</comment>
<dbReference type="GO" id="GO:0005739">
    <property type="term" value="C:mitochondrion"/>
    <property type="evidence" value="ECO:0007669"/>
    <property type="project" value="UniProtKB-SubCell"/>
</dbReference>
<comment type="catalytic activity">
    <reaction evidence="6 7">
        <text>L-arginyl-[protein] + 2 S-adenosyl-L-methionine = N(omega),N(omega)'-dimethyl-L-arginyl-[protein] + 2 S-adenosyl-L-homocysteine + 2 H(+)</text>
        <dbReference type="Rhea" id="RHEA:48108"/>
        <dbReference type="Rhea" id="RHEA-COMP:10532"/>
        <dbReference type="Rhea" id="RHEA-COMP:11992"/>
        <dbReference type="ChEBI" id="CHEBI:15378"/>
        <dbReference type="ChEBI" id="CHEBI:29965"/>
        <dbReference type="ChEBI" id="CHEBI:57856"/>
        <dbReference type="ChEBI" id="CHEBI:59789"/>
        <dbReference type="ChEBI" id="CHEBI:88221"/>
        <dbReference type="EC" id="2.1.1.320"/>
    </reaction>
</comment>
<dbReference type="Gene3D" id="3.40.50.12710">
    <property type="match status" value="1"/>
</dbReference>
<evidence type="ECO:0000256" key="1">
    <source>
        <dbReference type="ARBA" id="ARBA00004173"/>
    </source>
</evidence>
<organism evidence="9">
    <name type="scientific">Melampsora larici-populina (strain 98AG31 / pathotype 3-4-7)</name>
    <name type="common">Poplar leaf rust fungus</name>
    <dbReference type="NCBI Taxonomy" id="747676"/>
    <lineage>
        <taxon>Eukaryota</taxon>
        <taxon>Fungi</taxon>
        <taxon>Dikarya</taxon>
        <taxon>Basidiomycota</taxon>
        <taxon>Pucciniomycotina</taxon>
        <taxon>Pucciniomycetes</taxon>
        <taxon>Pucciniales</taxon>
        <taxon>Melampsoraceae</taxon>
        <taxon>Melampsora</taxon>
    </lineage>
</organism>
<evidence type="ECO:0000256" key="3">
    <source>
        <dbReference type="ARBA" id="ARBA00022603"/>
    </source>
</evidence>
<accession>F4RTG7</accession>
<reference evidence="9" key="1">
    <citation type="journal article" date="2011" name="Proc. Natl. Acad. Sci. U.S.A.">
        <title>Obligate biotrophy features unraveled by the genomic analysis of rust fungi.</title>
        <authorList>
            <person name="Duplessis S."/>
            <person name="Cuomo C.A."/>
            <person name="Lin Y.-C."/>
            <person name="Aerts A."/>
            <person name="Tisserant E."/>
            <person name="Veneault-Fourrey C."/>
            <person name="Joly D.L."/>
            <person name="Hacquard S."/>
            <person name="Amselem J."/>
            <person name="Cantarel B.L."/>
            <person name="Chiu R."/>
            <person name="Coutinho P.M."/>
            <person name="Feau N."/>
            <person name="Field M."/>
            <person name="Frey P."/>
            <person name="Gelhaye E."/>
            <person name="Goldberg J."/>
            <person name="Grabherr M.G."/>
            <person name="Kodira C.D."/>
            <person name="Kohler A."/>
            <person name="Kuees U."/>
            <person name="Lindquist E.A."/>
            <person name="Lucas S.M."/>
            <person name="Mago R."/>
            <person name="Mauceli E."/>
            <person name="Morin E."/>
            <person name="Murat C."/>
            <person name="Pangilinan J.L."/>
            <person name="Park R."/>
            <person name="Pearson M."/>
            <person name="Quesneville H."/>
            <person name="Rouhier N."/>
            <person name="Sakthikumar S."/>
            <person name="Salamov A.A."/>
            <person name="Schmutz J."/>
            <person name="Selles B."/>
            <person name="Shapiro H."/>
            <person name="Tanguay P."/>
            <person name="Tuskan G.A."/>
            <person name="Henrissat B."/>
            <person name="Van de Peer Y."/>
            <person name="Rouze P."/>
            <person name="Ellis J.G."/>
            <person name="Dodds P.N."/>
            <person name="Schein J.E."/>
            <person name="Zhong S."/>
            <person name="Hamelin R.C."/>
            <person name="Grigoriev I.V."/>
            <person name="Szabo L.J."/>
            <person name="Martin F."/>
        </authorList>
    </citation>
    <scope>NUCLEOTIDE SEQUENCE [LARGE SCALE GENOMIC DNA]</scope>
    <source>
        <strain evidence="9">98AG31 / pathotype 3-4-7</strain>
    </source>
</reference>
<protein>
    <recommendedName>
        <fullName evidence="7">Protein arginine methyltransferase NDUFAF7</fullName>
        <ecNumber evidence="7">2.1.1.320</ecNumber>
    </recommendedName>
</protein>
<evidence type="ECO:0000313" key="9">
    <source>
        <dbReference type="Proteomes" id="UP000001072"/>
    </source>
</evidence>
<keyword evidence="3 7" id="KW-0489">Methyltransferase</keyword>
<evidence type="ECO:0000256" key="7">
    <source>
        <dbReference type="RuleBase" id="RU364114"/>
    </source>
</evidence>
<keyword evidence="4 7" id="KW-0808">Transferase</keyword>
<dbReference type="EC" id="2.1.1.320" evidence="7"/>
<name>F4RTG7_MELLP</name>
<dbReference type="STRING" id="747676.F4RTG7"/>
<dbReference type="HOGENOM" id="CLU_028484_1_0_1"/>
<keyword evidence="5 7" id="KW-0496">Mitochondrion</keyword>
<comment type="function">
    <text evidence="7">Arginine methyltransferase involved in the assembly or stability of mitochondrial NADH:ubiquinone oxidoreductase complex (complex I).</text>
</comment>
<evidence type="ECO:0000256" key="2">
    <source>
        <dbReference type="ARBA" id="ARBA00005891"/>
    </source>
</evidence>
<evidence type="ECO:0000256" key="4">
    <source>
        <dbReference type="ARBA" id="ARBA00022679"/>
    </source>
</evidence>
<dbReference type="InterPro" id="IPR029063">
    <property type="entry name" value="SAM-dependent_MTases_sf"/>
</dbReference>
<evidence type="ECO:0000256" key="6">
    <source>
        <dbReference type="ARBA" id="ARBA00048612"/>
    </source>
</evidence>
<dbReference type="InterPro" id="IPR038375">
    <property type="entry name" value="NDUFAF7_sf"/>
</dbReference>
<dbReference type="OrthoDB" id="17415at2759"/>
<dbReference type="InterPro" id="IPR003788">
    <property type="entry name" value="NDUFAF7"/>
</dbReference>
<dbReference type="PANTHER" id="PTHR12049">
    <property type="entry name" value="PROTEIN ARGININE METHYLTRANSFERASE NDUFAF7, MITOCHONDRIAL"/>
    <property type="match status" value="1"/>
</dbReference>
<dbReference type="SUPFAM" id="SSF53335">
    <property type="entry name" value="S-adenosyl-L-methionine-dependent methyltransferases"/>
    <property type="match status" value="1"/>
</dbReference>
<dbReference type="InParanoid" id="F4RTG7"/>
<dbReference type="KEGG" id="mlr:MELLADRAFT_49211"/>
<dbReference type="eggNOG" id="ENOG502QRKD">
    <property type="taxonomic scope" value="Eukaryota"/>
</dbReference>